<dbReference type="CDD" id="cd19540">
    <property type="entry name" value="LCL_NRPS-like"/>
    <property type="match status" value="2"/>
</dbReference>
<feature type="non-terminal residue" evidence="6">
    <location>
        <position position="1902"/>
    </location>
</feature>
<evidence type="ECO:0000256" key="1">
    <source>
        <dbReference type="ARBA" id="ARBA00001957"/>
    </source>
</evidence>
<organism evidence="6 7">
    <name type="scientific">Streptomyces prunicolor</name>
    <dbReference type="NCBI Taxonomy" id="67348"/>
    <lineage>
        <taxon>Bacteria</taxon>
        <taxon>Bacillati</taxon>
        <taxon>Actinomycetota</taxon>
        <taxon>Actinomycetes</taxon>
        <taxon>Kitasatosporales</taxon>
        <taxon>Streptomycetaceae</taxon>
        <taxon>Streptomyces</taxon>
    </lineage>
</organism>
<dbReference type="NCBIfam" id="TIGR01733">
    <property type="entry name" value="AA-adenyl-dom"/>
    <property type="match status" value="2"/>
</dbReference>
<dbReference type="Gene3D" id="3.40.50.980">
    <property type="match status" value="4"/>
</dbReference>
<dbReference type="InterPro" id="IPR001242">
    <property type="entry name" value="Condensation_dom"/>
</dbReference>
<dbReference type="SUPFAM" id="SSF56801">
    <property type="entry name" value="Acetyl-CoA synthetase-like"/>
    <property type="match status" value="2"/>
</dbReference>
<comment type="cofactor">
    <cofactor evidence="1">
        <name>pantetheine 4'-phosphate</name>
        <dbReference type="ChEBI" id="CHEBI:47942"/>
    </cofactor>
</comment>
<proteinExistence type="predicted"/>
<accession>A0ABU4FQU2</accession>
<evidence type="ECO:0000256" key="2">
    <source>
        <dbReference type="ARBA" id="ARBA00022450"/>
    </source>
</evidence>
<dbReference type="Proteomes" id="UP001187346">
    <property type="component" value="Unassembled WGS sequence"/>
</dbReference>
<dbReference type="PANTHER" id="PTHR45527">
    <property type="entry name" value="NONRIBOSOMAL PEPTIDE SYNTHETASE"/>
    <property type="match status" value="1"/>
</dbReference>
<dbReference type="InterPro" id="IPR010071">
    <property type="entry name" value="AA_adenyl_dom"/>
</dbReference>
<dbReference type="Gene3D" id="3.30.559.10">
    <property type="entry name" value="Chloramphenicol acetyltransferase-like domain"/>
    <property type="match status" value="2"/>
</dbReference>
<dbReference type="Gene3D" id="3.30.559.30">
    <property type="entry name" value="Nonribosomal peptide synthetase, condensation domain"/>
    <property type="match status" value="2"/>
</dbReference>
<dbReference type="RefSeq" id="WP_317775237.1">
    <property type="nucleotide sequence ID" value="NZ_JAWMAJ010000224.1"/>
</dbReference>
<gene>
    <name evidence="6" type="ORF">R5A26_41380</name>
</gene>
<dbReference type="Pfam" id="PF13193">
    <property type="entry name" value="AMP-binding_C"/>
    <property type="match status" value="1"/>
</dbReference>
<dbReference type="InterPro" id="IPR009081">
    <property type="entry name" value="PP-bd_ACP"/>
</dbReference>
<dbReference type="PROSITE" id="PS50075">
    <property type="entry name" value="CARRIER"/>
    <property type="match status" value="1"/>
</dbReference>
<reference evidence="6 7" key="1">
    <citation type="submission" date="2023-10" db="EMBL/GenBank/DDBJ databases">
        <title>Characterization of rhizosphere-enriched actinobacteria from wheat plants lab-grown on chernevaya soil.</title>
        <authorList>
            <person name="Tikhonova E.N."/>
            <person name="Konopkin A."/>
            <person name="Kravchenko I.K."/>
        </authorList>
    </citation>
    <scope>NUCLEOTIDE SEQUENCE [LARGE SCALE GENOMIC DNA]</scope>
    <source>
        <strain evidence="6 7">RR29</strain>
    </source>
</reference>
<dbReference type="InterPro" id="IPR006162">
    <property type="entry name" value="Ppantetheine_attach_site"/>
</dbReference>
<dbReference type="InterPro" id="IPR023213">
    <property type="entry name" value="CAT-like_dom_sf"/>
</dbReference>
<dbReference type="PANTHER" id="PTHR45527:SF1">
    <property type="entry name" value="FATTY ACID SYNTHASE"/>
    <property type="match status" value="1"/>
</dbReference>
<dbReference type="InterPro" id="IPR020806">
    <property type="entry name" value="PKS_PP-bd"/>
</dbReference>
<dbReference type="CDD" id="cd12116">
    <property type="entry name" value="A_NRPS_Ta1_like"/>
    <property type="match status" value="1"/>
</dbReference>
<protein>
    <submittedName>
        <fullName evidence="6">Amino acid adenylation domain-containing protein</fullName>
    </submittedName>
</protein>
<dbReference type="Gene3D" id="1.10.1200.10">
    <property type="entry name" value="ACP-like"/>
    <property type="match status" value="1"/>
</dbReference>
<sequence length="1902" mass="205946">MIPLSFAQQRLWFLRQFEGPSAAYNLPAAFRIVGALDADVLERALGDVTARHESLRTIFREVDGEPFQIVLDADAAAVALHRTSCSPNRLGSTLRQEVSHVFDLSAELPLRATLVTVAPQEHVLLLLMHHIASDGTSLGPLARDVSTAYRARYDEREPEWAPLPVQYADYVLWQRELLSSEDDPDSLVNEQLGFWKAALQGLPEELNHPTDRPRPVATDHRGDSVPFELPAEPHHRIAELARSTGTTTFMVVQAALATLLTKLGAGTDIPVGAPVAGRTDEALDELVGLFVNTLVLRTDTSNNPTFLELLERVRETDLAAYSHQDVPFERVVEAVNPQRVLARHPLFQVFLSLRSDSDSALELPGLTTAPVPTPLEFSRFDLSFDLEEQYGPDGHPAGIKGVLRYSTELFDRTTVETCAARLTRILDAAVATPEQRLDRLDILEPAERDVLLEKWNGTTAEATGLLTQDLVRERAAATPDRVAVISAGVEMTYGELDARANRLAHELIRRGAGPEQLVGIVVPRSLDLVVTMLAVLKSGAAYVPIDPGFPADRVRHILRQTRSVCTVTTSAVPDTLFAGSSTPRLLVDRGPTAPHPDGPTDDDLRALPRPGHPAYVIFTSGSTGRPKGVVVPHTALTNFLSAMREQVRLTPDDRLLAVTTVSFDIAALEIYLPLISGATVVLADDSTVRDPQALRALAATGRATVMQGTPSLWGTLLGKDDAVFRGLHMLVGGEALPPSLAETMAARGTRITNLYGPTETTIWSTSAEVTAETADAPLIGTPILNTRVYVLDDLLSPVPPGVVGDLYIAGDGVARGYLHDPGRTAERFVADPFGAAGSRMYHTGDRVSWTEAGSLDYVGRTDEQVKIRGYRIELGEIEAVMLRHPLVAQAVAMVREDQPGDKRLIGYVVAEPGAGAPDVEQLRAHTSALLPEYMVPSTYVVLDALPLTPNGKLNRRQLPAPVYAGEANSRGPRSPQEEILCGLFAEVLSVPSAGVDDSFFDLGGHSLLAARLISRVRSVLGVELPIRALFDTPTPGRLAGQLIHTRTARPALVRTERSSRIPLSFAQQRLWFLGQFEGPGSTYNVPVAFRIAGEPDTDALQRALGDVVTRHESLRTVFRKVDGVPVQIVLPEESTQVTLHRSRCTAEGLDTALREAGRHAFDLSAELPLRATLFTSAPDEHVLLLLMHHIASDGSSLQPLARDLSSAYAARLRGHEPRWKPLPVQYADYTLWQRAMLGAESDPGSVLSTQLEYWQTALKGLPGELDYPTDRPRPSVATHRGDSAHFELAPELHGALVHLARSTGTTLFMVVQAALATVLTKLGAGTDIPIGTPVGGRTDEALDLLIGFFVNTLVLRTDTSGDPTFLELLERVRTTNLAAYSNQDVPFERVVEGVNPQRSLARHPLFQVLLEVGDSEQLDLELDGLTVRETAAELRVAKFDLAVNFTAVSTGEGLPGGLHADIEYALDLFDRESVERLFARVVRVLEAAAVDAAAPTRLIDVLEPQERTDLLERWSGKAPAAMTGAGSVQGAFAESLARSPDEVAVRCGGQGLSYRELDERANRLAHRLLALGVGREEPVAVLTERSADVVVAFLAVLKAGAFYVPLHSGYPRERMEWIVQESGARVLLADREMRARGLPSVDTVVITDEEDLGALPGWDPQVTASPEQLAYVMYTSGSTGEPKGVAVTHQDVLQLAGDSMFASEAHRRVLLIASYAFDPSTYAVWVPLLAGGTVVLAPDGEVSVAELGRLIREEQITGLDVTAGLFRVVAEEDPACFAGVREVITGGDVNAPGAVQRVLEHCPDTVVRAAYGPTETTFCATQSPWTHADQVPAPLPIGRPLDGMHAYILDEHLTPLPPGTTGELYLAGTGLARGYWQRPALTAERFTADPFGPPGTRMYRTG</sequence>
<dbReference type="Gene3D" id="3.30.300.30">
    <property type="match status" value="1"/>
</dbReference>
<feature type="region of interest" description="Disordered" evidence="4">
    <location>
        <begin position="583"/>
        <end position="604"/>
    </location>
</feature>
<keyword evidence="7" id="KW-1185">Reference proteome</keyword>
<dbReference type="Pfam" id="PF00668">
    <property type="entry name" value="Condensation"/>
    <property type="match status" value="2"/>
</dbReference>
<dbReference type="InterPro" id="IPR045851">
    <property type="entry name" value="AMP-bd_C_sf"/>
</dbReference>
<dbReference type="PROSITE" id="PS00012">
    <property type="entry name" value="PHOSPHOPANTETHEINE"/>
    <property type="match status" value="1"/>
</dbReference>
<dbReference type="InterPro" id="IPR020845">
    <property type="entry name" value="AMP-binding_CS"/>
</dbReference>
<dbReference type="EMBL" id="JAWMAJ010000224">
    <property type="protein sequence ID" value="MDV7222405.1"/>
    <property type="molecule type" value="Genomic_DNA"/>
</dbReference>
<comment type="caution">
    <text evidence="6">The sequence shown here is derived from an EMBL/GenBank/DDBJ whole genome shotgun (WGS) entry which is preliminary data.</text>
</comment>
<dbReference type="SUPFAM" id="SSF52777">
    <property type="entry name" value="CoA-dependent acyltransferases"/>
    <property type="match status" value="4"/>
</dbReference>
<dbReference type="Pfam" id="PF00550">
    <property type="entry name" value="PP-binding"/>
    <property type="match status" value="1"/>
</dbReference>
<dbReference type="InterPro" id="IPR036736">
    <property type="entry name" value="ACP-like_sf"/>
</dbReference>
<evidence type="ECO:0000256" key="4">
    <source>
        <dbReference type="SAM" id="MobiDB-lite"/>
    </source>
</evidence>
<dbReference type="PROSITE" id="PS00455">
    <property type="entry name" value="AMP_BINDING"/>
    <property type="match status" value="2"/>
</dbReference>
<dbReference type="InterPro" id="IPR025110">
    <property type="entry name" value="AMP-bd_C"/>
</dbReference>
<dbReference type="Pfam" id="PF00501">
    <property type="entry name" value="AMP-binding"/>
    <property type="match status" value="2"/>
</dbReference>
<keyword evidence="3" id="KW-0597">Phosphoprotein</keyword>
<evidence type="ECO:0000256" key="3">
    <source>
        <dbReference type="ARBA" id="ARBA00022553"/>
    </source>
</evidence>
<name>A0ABU4FQU2_9ACTN</name>
<feature type="domain" description="Carrier" evidence="5">
    <location>
        <begin position="971"/>
        <end position="1046"/>
    </location>
</feature>
<dbReference type="SUPFAM" id="SSF47336">
    <property type="entry name" value="ACP-like"/>
    <property type="match status" value="1"/>
</dbReference>
<dbReference type="Gene3D" id="2.30.38.10">
    <property type="entry name" value="Luciferase, Domain 3"/>
    <property type="match status" value="2"/>
</dbReference>
<dbReference type="InterPro" id="IPR000873">
    <property type="entry name" value="AMP-dep_synth/lig_dom"/>
</dbReference>
<dbReference type="SMART" id="SM00823">
    <property type="entry name" value="PKS_PP"/>
    <property type="match status" value="1"/>
</dbReference>
<evidence type="ECO:0000313" key="6">
    <source>
        <dbReference type="EMBL" id="MDV7222405.1"/>
    </source>
</evidence>
<evidence type="ECO:0000313" key="7">
    <source>
        <dbReference type="Proteomes" id="UP001187346"/>
    </source>
</evidence>
<evidence type="ECO:0000259" key="5">
    <source>
        <dbReference type="PROSITE" id="PS50075"/>
    </source>
</evidence>
<keyword evidence="2" id="KW-0596">Phosphopantetheine</keyword>